<comment type="caution">
    <text evidence="3">The sequence shown here is derived from an EMBL/GenBank/DDBJ whole genome shotgun (WGS) entry which is preliminary data.</text>
</comment>
<accession>A0ABT8AAR0</accession>
<dbReference type="Proteomes" id="UP001529369">
    <property type="component" value="Unassembled WGS sequence"/>
</dbReference>
<dbReference type="RefSeq" id="WP_290318800.1">
    <property type="nucleotide sequence ID" value="NZ_JAUFPN010000183.1"/>
</dbReference>
<sequence>MDFHRGNWFCRTLGAVGLALGVALPAGAGEPQLDVQAPALVAPSFGCGAAPTTAALFNTVAAHRPTAQRRARRQHAGAARRAPPAPPQADPQPSLSQAYFTCSSTPLIAVPVGTGWLAVGPLRRS</sequence>
<keyword evidence="2" id="KW-0732">Signal</keyword>
<evidence type="ECO:0000256" key="1">
    <source>
        <dbReference type="SAM" id="MobiDB-lite"/>
    </source>
</evidence>
<feature type="chain" id="PRO_5045211254" evidence="2">
    <location>
        <begin position="29"/>
        <end position="125"/>
    </location>
</feature>
<evidence type="ECO:0000256" key="2">
    <source>
        <dbReference type="SAM" id="SignalP"/>
    </source>
</evidence>
<name>A0ABT8AAR0_9PROT</name>
<keyword evidence="4" id="KW-1185">Reference proteome</keyword>
<dbReference type="EMBL" id="JAUFPN010000183">
    <property type="protein sequence ID" value="MDN3566841.1"/>
    <property type="molecule type" value="Genomic_DNA"/>
</dbReference>
<evidence type="ECO:0000313" key="4">
    <source>
        <dbReference type="Proteomes" id="UP001529369"/>
    </source>
</evidence>
<feature type="signal peptide" evidence="2">
    <location>
        <begin position="1"/>
        <end position="28"/>
    </location>
</feature>
<proteinExistence type="predicted"/>
<protein>
    <submittedName>
        <fullName evidence="3">Uncharacterized protein</fullName>
    </submittedName>
</protein>
<gene>
    <name evidence="3" type="ORF">QWZ14_20890</name>
</gene>
<evidence type="ECO:0000313" key="3">
    <source>
        <dbReference type="EMBL" id="MDN3566841.1"/>
    </source>
</evidence>
<feature type="region of interest" description="Disordered" evidence="1">
    <location>
        <begin position="67"/>
        <end position="97"/>
    </location>
</feature>
<reference evidence="4" key="1">
    <citation type="journal article" date="2019" name="Int. J. Syst. Evol. Microbiol.">
        <title>The Global Catalogue of Microorganisms (GCM) 10K type strain sequencing project: providing services to taxonomists for standard genome sequencing and annotation.</title>
        <authorList>
            <consortium name="The Broad Institute Genomics Platform"/>
            <consortium name="The Broad Institute Genome Sequencing Center for Infectious Disease"/>
            <person name="Wu L."/>
            <person name="Ma J."/>
        </authorList>
    </citation>
    <scope>NUCLEOTIDE SEQUENCE [LARGE SCALE GENOMIC DNA]</scope>
    <source>
        <strain evidence="4">CECT 7131</strain>
    </source>
</reference>
<organism evidence="3 4">
    <name type="scientific">Paeniroseomonas aquatica</name>
    <dbReference type="NCBI Taxonomy" id="373043"/>
    <lineage>
        <taxon>Bacteria</taxon>
        <taxon>Pseudomonadati</taxon>
        <taxon>Pseudomonadota</taxon>
        <taxon>Alphaproteobacteria</taxon>
        <taxon>Acetobacterales</taxon>
        <taxon>Acetobacteraceae</taxon>
        <taxon>Paeniroseomonas</taxon>
    </lineage>
</organism>